<organism evidence="3 4">
    <name type="scientific">Clostridium fungisolvens</name>
    <dbReference type="NCBI Taxonomy" id="1604897"/>
    <lineage>
        <taxon>Bacteria</taxon>
        <taxon>Bacillati</taxon>
        <taxon>Bacillota</taxon>
        <taxon>Clostridia</taxon>
        <taxon>Eubacteriales</taxon>
        <taxon>Clostridiaceae</taxon>
        <taxon>Clostridium</taxon>
    </lineage>
</organism>
<dbReference type="PANTHER" id="PTHR30094">
    <property type="entry name" value="BIFUNCTIONAL GLUTATHIONYLSPERMIDINE SYNTHETASE/AMIDASE-RELATED"/>
    <property type="match status" value="1"/>
</dbReference>
<accession>A0A6V8SMQ1</accession>
<keyword evidence="1" id="KW-0472">Membrane</keyword>
<evidence type="ECO:0000256" key="1">
    <source>
        <dbReference type="SAM" id="Phobius"/>
    </source>
</evidence>
<dbReference type="Gene3D" id="3.90.1720.10">
    <property type="entry name" value="endopeptidase domain like (from Nostoc punctiforme)"/>
    <property type="match status" value="1"/>
</dbReference>
<keyword evidence="1" id="KW-1133">Transmembrane helix</keyword>
<dbReference type="PANTHER" id="PTHR30094:SF0">
    <property type="entry name" value="BIFUNCTIONAL GLUTATHIONYLSPERMIDINE SYNTHETASE_AMIDASE-RELATED"/>
    <property type="match status" value="1"/>
</dbReference>
<sequence length="201" mass="22651">MYYNKKNTNIIKVMTLTIIGVLLVGIIVSIVTGLMYKFGSEVGKVVDTYQGIPIYNNGKDGAQEHGINKNKNGYVYGYKWQCVEFINRFYYDKLGISIPGGGNAKDYFDDKIENGGTNNTRMLIQFKNGEGDKPKINDIIVFTKGEYGHLAIVSKVDDDYIEIVQQNVYGRPREKLNITYKDDKPIVAAGRGVSGWLRKQN</sequence>
<proteinExistence type="predicted"/>
<reference evidence="3 4" key="1">
    <citation type="submission" date="2020-07" db="EMBL/GenBank/DDBJ databases">
        <title>A new beta-1,3-glucan-decomposing anaerobic bacterium isolated from anoxic soil subjected to biological soil disinfestation.</title>
        <authorList>
            <person name="Ueki A."/>
            <person name="Tonouchi A."/>
        </authorList>
    </citation>
    <scope>NUCLEOTIDE SEQUENCE [LARGE SCALE GENOMIC DNA]</scope>
    <source>
        <strain evidence="3 4">TW1</strain>
    </source>
</reference>
<evidence type="ECO:0000259" key="2">
    <source>
        <dbReference type="PROSITE" id="PS50911"/>
    </source>
</evidence>
<dbReference type="Pfam" id="PF05257">
    <property type="entry name" value="CHAP"/>
    <property type="match status" value="1"/>
</dbReference>
<feature type="transmembrane region" description="Helical" evidence="1">
    <location>
        <begin position="12"/>
        <end position="36"/>
    </location>
</feature>
<protein>
    <recommendedName>
        <fullName evidence="2">Peptidase C51 domain-containing protein</fullName>
    </recommendedName>
</protein>
<gene>
    <name evidence="3" type="ORF">bsdtw1_04239</name>
</gene>
<dbReference type="SUPFAM" id="SSF54001">
    <property type="entry name" value="Cysteine proteinases"/>
    <property type="match status" value="1"/>
</dbReference>
<evidence type="ECO:0000313" key="4">
    <source>
        <dbReference type="Proteomes" id="UP000580568"/>
    </source>
</evidence>
<dbReference type="InterPro" id="IPR051705">
    <property type="entry name" value="Gsp_Synthetase/Amidase"/>
</dbReference>
<dbReference type="PROSITE" id="PS50911">
    <property type="entry name" value="CHAP"/>
    <property type="match status" value="1"/>
</dbReference>
<comment type="caution">
    <text evidence="3">The sequence shown here is derived from an EMBL/GenBank/DDBJ whole genome shotgun (WGS) entry which is preliminary data.</text>
</comment>
<keyword evidence="1" id="KW-0812">Transmembrane</keyword>
<dbReference type="InterPro" id="IPR038765">
    <property type="entry name" value="Papain-like_cys_pep_sf"/>
</dbReference>
<dbReference type="AlphaFoldDB" id="A0A6V8SMQ1"/>
<dbReference type="InterPro" id="IPR007921">
    <property type="entry name" value="CHAP_dom"/>
</dbReference>
<dbReference type="RefSeq" id="WP_183279368.1">
    <property type="nucleotide sequence ID" value="NZ_BLZR01000001.1"/>
</dbReference>
<feature type="domain" description="Peptidase C51" evidence="2">
    <location>
        <begin position="57"/>
        <end position="198"/>
    </location>
</feature>
<name>A0A6V8SMQ1_9CLOT</name>
<dbReference type="EMBL" id="BLZR01000001">
    <property type="protein sequence ID" value="GFP78046.1"/>
    <property type="molecule type" value="Genomic_DNA"/>
</dbReference>
<keyword evidence="4" id="KW-1185">Reference proteome</keyword>
<dbReference type="Proteomes" id="UP000580568">
    <property type="component" value="Unassembled WGS sequence"/>
</dbReference>
<evidence type="ECO:0000313" key="3">
    <source>
        <dbReference type="EMBL" id="GFP78046.1"/>
    </source>
</evidence>
<dbReference type="GO" id="GO:0016874">
    <property type="term" value="F:ligase activity"/>
    <property type="evidence" value="ECO:0007669"/>
    <property type="project" value="TreeGrafter"/>
</dbReference>